<dbReference type="AlphaFoldDB" id="U4LQP4"/>
<dbReference type="Proteomes" id="UP000018144">
    <property type="component" value="Unassembled WGS sequence"/>
</dbReference>
<evidence type="ECO:0000313" key="2">
    <source>
        <dbReference type="Proteomes" id="UP000018144"/>
    </source>
</evidence>
<gene>
    <name evidence="1" type="ORF">PCON_02116</name>
</gene>
<accession>U4LQP4</accession>
<name>U4LQP4_PYROM</name>
<sequence length="81" mass="9270">MVECSVVWRFESGNLRCNALQWCFLPSHPEGGRLATFPWETSICSFHFISDFNRDLADVSGEGGSYVSRYTKKYLEPDEKA</sequence>
<protein>
    <submittedName>
        <fullName evidence="1">Uncharacterized protein</fullName>
    </submittedName>
</protein>
<organism evidence="1 2">
    <name type="scientific">Pyronema omphalodes (strain CBS 100304)</name>
    <name type="common">Pyronema confluens</name>
    <dbReference type="NCBI Taxonomy" id="1076935"/>
    <lineage>
        <taxon>Eukaryota</taxon>
        <taxon>Fungi</taxon>
        <taxon>Dikarya</taxon>
        <taxon>Ascomycota</taxon>
        <taxon>Pezizomycotina</taxon>
        <taxon>Pezizomycetes</taxon>
        <taxon>Pezizales</taxon>
        <taxon>Pyronemataceae</taxon>
        <taxon>Pyronema</taxon>
    </lineage>
</organism>
<evidence type="ECO:0000313" key="1">
    <source>
        <dbReference type="EMBL" id="CCX33874.1"/>
    </source>
</evidence>
<proteinExistence type="predicted"/>
<reference evidence="1 2" key="1">
    <citation type="journal article" date="2013" name="PLoS Genet.">
        <title>The genome and development-dependent transcriptomes of Pyronema confluens: a window into fungal evolution.</title>
        <authorList>
            <person name="Traeger S."/>
            <person name="Altegoer F."/>
            <person name="Freitag M."/>
            <person name="Gabaldon T."/>
            <person name="Kempken F."/>
            <person name="Kumar A."/>
            <person name="Marcet-Houben M."/>
            <person name="Poggeler S."/>
            <person name="Stajich J.E."/>
            <person name="Nowrousian M."/>
        </authorList>
    </citation>
    <scope>NUCLEOTIDE SEQUENCE [LARGE SCALE GENOMIC DNA]</scope>
    <source>
        <strain evidence="2">CBS 100304</strain>
        <tissue evidence="1">Vegetative mycelium</tissue>
    </source>
</reference>
<keyword evidence="2" id="KW-1185">Reference proteome</keyword>
<dbReference type="EMBL" id="HF936249">
    <property type="protein sequence ID" value="CCX33874.1"/>
    <property type="molecule type" value="Genomic_DNA"/>
</dbReference>